<dbReference type="InterPro" id="IPR013766">
    <property type="entry name" value="Thioredoxin_domain"/>
</dbReference>
<evidence type="ECO:0000256" key="1">
    <source>
        <dbReference type="ARBA" id="ARBA00006347"/>
    </source>
</evidence>
<evidence type="ECO:0000256" key="2">
    <source>
        <dbReference type="ARBA" id="ARBA00022729"/>
    </source>
</evidence>
<feature type="domain" description="Thioredoxin" evidence="4">
    <location>
        <begin position="22"/>
        <end position="60"/>
    </location>
</feature>
<evidence type="ECO:0000313" key="6">
    <source>
        <dbReference type="Proteomes" id="UP000265618"/>
    </source>
</evidence>
<dbReference type="GO" id="GO:0006457">
    <property type="term" value="P:protein folding"/>
    <property type="evidence" value="ECO:0007669"/>
    <property type="project" value="TreeGrafter"/>
</dbReference>
<evidence type="ECO:0000313" key="5">
    <source>
        <dbReference type="EMBL" id="GIQ85439.1"/>
    </source>
</evidence>
<dbReference type="Gene3D" id="3.40.30.10">
    <property type="entry name" value="Glutaredoxin"/>
    <property type="match status" value="1"/>
</dbReference>
<dbReference type="PANTHER" id="PTHR45672">
    <property type="entry name" value="PROTEIN DISULFIDE-ISOMERASE C17H9.14C-RELATED"/>
    <property type="match status" value="1"/>
</dbReference>
<evidence type="ECO:0000259" key="4">
    <source>
        <dbReference type="Pfam" id="PF00085"/>
    </source>
</evidence>
<keyword evidence="6" id="KW-1185">Reference proteome</keyword>
<proteinExistence type="inferred from homology"/>
<feature type="chain" id="PRO_5039899764" description="Thioredoxin domain-containing protein" evidence="3">
    <location>
        <begin position="19"/>
        <end position="298"/>
    </location>
</feature>
<feature type="signal peptide" evidence="3">
    <location>
        <begin position="1"/>
        <end position="18"/>
    </location>
</feature>
<keyword evidence="2 3" id="KW-0732">Signal</keyword>
<dbReference type="EMBL" id="BDIP01001942">
    <property type="protein sequence ID" value="GIQ85439.1"/>
    <property type="molecule type" value="Genomic_DNA"/>
</dbReference>
<protein>
    <recommendedName>
        <fullName evidence="4">Thioredoxin domain-containing protein</fullName>
    </recommendedName>
</protein>
<reference evidence="5 6" key="1">
    <citation type="journal article" date="2018" name="PLoS ONE">
        <title>The draft genome of Kipferlia bialata reveals reductive genome evolution in fornicate parasites.</title>
        <authorList>
            <person name="Tanifuji G."/>
            <person name="Takabayashi S."/>
            <person name="Kume K."/>
            <person name="Takagi M."/>
            <person name="Nakayama T."/>
            <person name="Kamikawa R."/>
            <person name="Inagaki Y."/>
            <person name="Hashimoto T."/>
        </authorList>
    </citation>
    <scope>NUCLEOTIDE SEQUENCE [LARGE SCALE GENOMIC DNA]</scope>
    <source>
        <strain evidence="5">NY0173</strain>
    </source>
</reference>
<dbReference type="AlphaFoldDB" id="A0A9K3GIR3"/>
<evidence type="ECO:0000256" key="3">
    <source>
        <dbReference type="SAM" id="SignalP"/>
    </source>
</evidence>
<dbReference type="InterPro" id="IPR017937">
    <property type="entry name" value="Thioredoxin_CS"/>
</dbReference>
<dbReference type="Pfam" id="PF00085">
    <property type="entry name" value="Thioredoxin"/>
    <property type="match status" value="1"/>
</dbReference>
<organism evidence="5 6">
    <name type="scientific">Kipferlia bialata</name>
    <dbReference type="NCBI Taxonomy" id="797122"/>
    <lineage>
        <taxon>Eukaryota</taxon>
        <taxon>Metamonada</taxon>
        <taxon>Carpediemonas-like organisms</taxon>
        <taxon>Kipferlia</taxon>
    </lineage>
</organism>
<dbReference type="InterPro" id="IPR051063">
    <property type="entry name" value="PDI"/>
</dbReference>
<dbReference type="SUPFAM" id="SSF52833">
    <property type="entry name" value="Thioredoxin-like"/>
    <property type="match status" value="1"/>
</dbReference>
<name>A0A9K3GIR3_9EUKA</name>
<dbReference type="OrthoDB" id="10264505at2759"/>
<dbReference type="Proteomes" id="UP000265618">
    <property type="component" value="Unassembled WGS sequence"/>
</dbReference>
<gene>
    <name evidence="5" type="ORF">KIPB_007105</name>
</gene>
<accession>A0A9K3GIR3</accession>
<comment type="caution">
    <text evidence="5">The sequence shown here is derived from an EMBL/GenBank/DDBJ whole genome shotgun (WGS) entry which is preliminary data.</text>
</comment>
<dbReference type="PROSITE" id="PS00194">
    <property type="entry name" value="THIOREDOXIN_1"/>
    <property type="match status" value="1"/>
</dbReference>
<dbReference type="GO" id="GO:0003756">
    <property type="term" value="F:protein disulfide isomerase activity"/>
    <property type="evidence" value="ECO:0007669"/>
    <property type="project" value="TreeGrafter"/>
</dbReference>
<comment type="similarity">
    <text evidence="1">Belongs to the protein disulfide isomerase family.</text>
</comment>
<sequence>MRLALICCLCALLVLTSAARVAPVNESNFHKLKGKNALVKFYAPWCGHCKALNPVWKEVGGRCATPRYQQADMVDSLYPGGPDSYHGSSIDIASECVHLHCHGDLGQSDYLDIGTADCAPGGTNAERQYIVSYPFDETYDIYHTTGQNCATVFLMAGSFAPYVNYNVTCDYTVTYEHIERTVLTDSSGTFDIVPEAGKGFRYIISPDMLQETGSQASVTCSADNHGHASHSYVHMGVSSCKDAYIGPMDVYYADTGKFENTVSLHTLPGDDQCLTVLLVSDSKEVYGVSCEYTVEAQA</sequence>
<dbReference type="InterPro" id="IPR036249">
    <property type="entry name" value="Thioredoxin-like_sf"/>
</dbReference>
<dbReference type="GO" id="GO:0005783">
    <property type="term" value="C:endoplasmic reticulum"/>
    <property type="evidence" value="ECO:0007669"/>
    <property type="project" value="TreeGrafter"/>
</dbReference>
<dbReference type="PANTHER" id="PTHR45672:SF3">
    <property type="entry name" value="THIOREDOXIN DOMAIN-CONTAINING PROTEIN 5"/>
    <property type="match status" value="1"/>
</dbReference>